<dbReference type="PATRIC" id="fig|1125717.3.peg.72"/>
<protein>
    <submittedName>
        <fullName evidence="1">Uncharacterized protein</fullName>
    </submittedName>
</protein>
<gene>
    <name evidence="1" type="ORF">HMPREF1317_1560</name>
</gene>
<dbReference type="Proteomes" id="UP000004578">
    <property type="component" value="Unassembled WGS sequence"/>
</dbReference>
<proteinExistence type="predicted"/>
<evidence type="ECO:0000313" key="1">
    <source>
        <dbReference type="EMBL" id="EJF51693.1"/>
    </source>
</evidence>
<organism evidence="1 2">
    <name type="scientific">Schaalia georgiae F0490</name>
    <dbReference type="NCBI Taxonomy" id="1125717"/>
    <lineage>
        <taxon>Bacteria</taxon>
        <taxon>Bacillati</taxon>
        <taxon>Actinomycetota</taxon>
        <taxon>Actinomycetes</taxon>
        <taxon>Actinomycetales</taxon>
        <taxon>Actinomycetaceae</taxon>
        <taxon>Schaalia</taxon>
    </lineage>
</organism>
<dbReference type="RefSeq" id="WP_005867231.1">
    <property type="nucleotide sequence ID" value="NZ_AKFS01000008.1"/>
</dbReference>
<comment type="caution">
    <text evidence="1">The sequence shown here is derived from an EMBL/GenBank/DDBJ whole genome shotgun (WGS) entry which is preliminary data.</text>
</comment>
<accession>J1I0D2</accession>
<keyword evidence="2" id="KW-1185">Reference proteome</keyword>
<dbReference type="AlphaFoldDB" id="J1I0D2"/>
<reference evidence="1 2" key="1">
    <citation type="submission" date="2012-05" db="EMBL/GenBank/DDBJ databases">
        <authorList>
            <person name="Harkins D.M."/>
            <person name="Madupu R."/>
            <person name="Durkin A.S."/>
            <person name="Torralba M."/>
            <person name="Methe B."/>
            <person name="Sutton G.G."/>
            <person name="Nelson K.E."/>
        </authorList>
    </citation>
    <scope>NUCLEOTIDE SEQUENCE [LARGE SCALE GENOMIC DNA]</scope>
    <source>
        <strain evidence="1 2">F0490</strain>
    </source>
</reference>
<dbReference type="EMBL" id="AKFS01000008">
    <property type="protein sequence ID" value="EJF51693.1"/>
    <property type="molecule type" value="Genomic_DNA"/>
</dbReference>
<sequence length="67" mass="7192">MFPFPFTPAQLALVDQLSADTAAIIRVSTGSEVDIKGLRISRAQLAGVLRQVADQLDEMDRHPGGAE</sequence>
<name>J1I0D2_9ACTO</name>
<evidence type="ECO:0000313" key="2">
    <source>
        <dbReference type="Proteomes" id="UP000004578"/>
    </source>
</evidence>